<sequence>MNVRINKIFVIGAYFVECHKVNFNMLTVIPGRFVPTLRGLLELEGISVQGSQTVRIAGGLTYYL</sequence>
<name>A0A382NAR7_9ZZZZ</name>
<dbReference type="AlphaFoldDB" id="A0A382NAR7"/>
<dbReference type="EMBL" id="UINC01099131">
    <property type="protein sequence ID" value="SVC58166.1"/>
    <property type="molecule type" value="Genomic_DNA"/>
</dbReference>
<protein>
    <submittedName>
        <fullName evidence="1">Uncharacterized protein</fullName>
    </submittedName>
</protein>
<reference evidence="1" key="1">
    <citation type="submission" date="2018-05" db="EMBL/GenBank/DDBJ databases">
        <authorList>
            <person name="Lanie J.A."/>
            <person name="Ng W.-L."/>
            <person name="Kazmierczak K.M."/>
            <person name="Andrzejewski T.M."/>
            <person name="Davidsen T.M."/>
            <person name="Wayne K.J."/>
            <person name="Tettelin H."/>
            <person name="Glass J.I."/>
            <person name="Rusch D."/>
            <person name="Podicherti R."/>
            <person name="Tsui H.-C.T."/>
            <person name="Winkler M.E."/>
        </authorList>
    </citation>
    <scope>NUCLEOTIDE SEQUENCE</scope>
</reference>
<proteinExistence type="predicted"/>
<gene>
    <name evidence="1" type="ORF">METZ01_LOCUS311020</name>
</gene>
<organism evidence="1">
    <name type="scientific">marine metagenome</name>
    <dbReference type="NCBI Taxonomy" id="408172"/>
    <lineage>
        <taxon>unclassified sequences</taxon>
        <taxon>metagenomes</taxon>
        <taxon>ecological metagenomes</taxon>
    </lineage>
</organism>
<accession>A0A382NAR7</accession>
<evidence type="ECO:0000313" key="1">
    <source>
        <dbReference type="EMBL" id="SVC58166.1"/>
    </source>
</evidence>